<reference evidence="1 2" key="1">
    <citation type="submission" date="2018-02" db="EMBL/GenBank/DDBJ databases">
        <title>The genomes of Aspergillus section Nigri reveals drivers in fungal speciation.</title>
        <authorList>
            <consortium name="DOE Joint Genome Institute"/>
            <person name="Vesth T.C."/>
            <person name="Nybo J."/>
            <person name="Theobald S."/>
            <person name="Brandl J."/>
            <person name="Frisvad J.C."/>
            <person name="Nielsen K.F."/>
            <person name="Lyhne E.K."/>
            <person name="Kogle M.E."/>
            <person name="Kuo A."/>
            <person name="Riley R."/>
            <person name="Clum A."/>
            <person name="Nolan M."/>
            <person name="Lipzen A."/>
            <person name="Salamov A."/>
            <person name="Henrissat B."/>
            <person name="Wiebenga A."/>
            <person name="De vries R.P."/>
            <person name="Grigoriev I.V."/>
            <person name="Mortensen U.H."/>
            <person name="Andersen M.R."/>
            <person name="Baker S.E."/>
        </authorList>
    </citation>
    <scope>NUCLEOTIDE SEQUENCE [LARGE SCALE GENOMIC DNA]</scope>
    <source>
        <strain evidence="1 2">CBS 121057</strain>
    </source>
</reference>
<dbReference type="STRING" id="1448318.A0A319F6M0"/>
<proteinExistence type="predicted"/>
<organism evidence="1 2">
    <name type="scientific">Aspergillus sclerotiicarbonarius (strain CBS 121057 / IBT 28362)</name>
    <dbReference type="NCBI Taxonomy" id="1448318"/>
    <lineage>
        <taxon>Eukaryota</taxon>
        <taxon>Fungi</taxon>
        <taxon>Dikarya</taxon>
        <taxon>Ascomycota</taxon>
        <taxon>Pezizomycotina</taxon>
        <taxon>Eurotiomycetes</taxon>
        <taxon>Eurotiomycetidae</taxon>
        <taxon>Eurotiales</taxon>
        <taxon>Aspergillaceae</taxon>
        <taxon>Aspergillus</taxon>
        <taxon>Aspergillus subgen. Circumdati</taxon>
    </lineage>
</organism>
<protein>
    <recommendedName>
        <fullName evidence="3">Transcription factor domain-containing protein</fullName>
    </recommendedName>
</protein>
<dbReference type="OrthoDB" id="4356994at2759"/>
<name>A0A319F6M0_ASPSB</name>
<accession>A0A319F6M0</accession>
<keyword evidence="2" id="KW-1185">Reference proteome</keyword>
<evidence type="ECO:0000313" key="2">
    <source>
        <dbReference type="Proteomes" id="UP000248423"/>
    </source>
</evidence>
<dbReference type="PANTHER" id="PTHR47785">
    <property type="entry name" value="ZN(II)2CYS6 TRANSCRIPTION FACTOR (EUROFUNG)-RELATED-RELATED"/>
    <property type="match status" value="1"/>
</dbReference>
<dbReference type="CDD" id="cd12148">
    <property type="entry name" value="fungal_TF_MHR"/>
    <property type="match status" value="1"/>
</dbReference>
<sequence length="552" mass="62617">MPKIVISSSNQVPIHQKMCQVRSRETSLLHGGGQLWKILSNGLRFQGNVKRALEATFISKDHTTAEEAVTESSLYDRDMIAHLIELFVQEVHTKNPVLDLSQIQADTFHVLTKGFGQDPETCFVLLYCALGAISCTFNSKSLHTFTGDCTSALRYQNHVHYFTGAQKRFGLLWTQSRVKHAQGYFLAGVYLMYSMRPWQALESFSFASNACLTHMMAARVERKIRTDGADGLECSENEFTPCEQRIYWSCMKSESILIFICFLRELAHEYGLKLSPLAQLENPPLLPSPPNLMTTDGNLGSNSIFLHRKDSLADLQERSWYYYLTEITLRKLEMQIHDSFERLQDENLSQFSGETSQDESSCLKDFLQCIVTAIAEFERQLQSCWDQLSSAVDIDLDDVTTGCVDELCEYLRIKYLWIKHDLLRISLTLVLNLDIYKTRMVVANDISGLAETLIRMANDGLKVAVSLMHVSLNTHRNHGSWFGPRIAVMSALEVLAAKKSADRRFQEPAGFQGAKESLIAGLRWWSPHIPDANEYLKILSSLDPMFSESSDD</sequence>
<dbReference type="AlphaFoldDB" id="A0A319F6M0"/>
<dbReference type="PANTHER" id="PTHR47785:SF5">
    <property type="entry name" value="ZN(II)2CYS6 TRANSCRIPTION FACTOR (EUROFUNG)"/>
    <property type="match status" value="1"/>
</dbReference>
<evidence type="ECO:0008006" key="3">
    <source>
        <dbReference type="Google" id="ProtNLM"/>
    </source>
</evidence>
<gene>
    <name evidence="1" type="ORF">BO78DRAFT_466203</name>
</gene>
<evidence type="ECO:0000313" key="1">
    <source>
        <dbReference type="EMBL" id="PYI11619.1"/>
    </source>
</evidence>
<dbReference type="InterPro" id="IPR053181">
    <property type="entry name" value="EcdB-like_regulator"/>
</dbReference>
<dbReference type="EMBL" id="KZ826317">
    <property type="protein sequence ID" value="PYI11619.1"/>
    <property type="molecule type" value="Genomic_DNA"/>
</dbReference>
<dbReference type="Proteomes" id="UP000248423">
    <property type="component" value="Unassembled WGS sequence"/>
</dbReference>
<dbReference type="VEuPathDB" id="FungiDB:BO78DRAFT_466203"/>